<keyword evidence="2" id="KW-1185">Reference proteome</keyword>
<comment type="caution">
    <text evidence="1">The sequence shown here is derived from an EMBL/GenBank/DDBJ whole genome shotgun (WGS) entry which is preliminary data.</text>
</comment>
<reference evidence="1 2" key="1">
    <citation type="submission" date="2023-08" db="EMBL/GenBank/DDBJ databases">
        <title>The draft genome sequence of Paracraurococcus sp. LOR1-02.</title>
        <authorList>
            <person name="Kingkaew E."/>
            <person name="Tanasupawat S."/>
        </authorList>
    </citation>
    <scope>NUCLEOTIDE SEQUENCE [LARGE SCALE GENOMIC DNA]</scope>
    <source>
        <strain evidence="1 2">LOR1-02</strain>
    </source>
</reference>
<dbReference type="RefSeq" id="WP_305104536.1">
    <property type="nucleotide sequence ID" value="NZ_JAUTWS010000013.1"/>
</dbReference>
<gene>
    <name evidence="1" type="ORF">Q7A36_15050</name>
</gene>
<accession>A0ABT9E0L3</accession>
<dbReference type="Proteomes" id="UP001243009">
    <property type="component" value="Unassembled WGS sequence"/>
</dbReference>
<sequence>MKLRALRLGTRDEADAAMLARASGITSREAMVGLLQRYFPAEPPDPRRVLLIARFAETLHAPPSNEPG</sequence>
<organism evidence="1 2">
    <name type="scientific">Paracraurococcus lichenis</name>
    <dbReference type="NCBI Taxonomy" id="3064888"/>
    <lineage>
        <taxon>Bacteria</taxon>
        <taxon>Pseudomonadati</taxon>
        <taxon>Pseudomonadota</taxon>
        <taxon>Alphaproteobacteria</taxon>
        <taxon>Acetobacterales</taxon>
        <taxon>Roseomonadaceae</taxon>
        <taxon>Paracraurococcus</taxon>
    </lineage>
</organism>
<evidence type="ECO:0000313" key="2">
    <source>
        <dbReference type="Proteomes" id="UP001243009"/>
    </source>
</evidence>
<evidence type="ECO:0000313" key="1">
    <source>
        <dbReference type="EMBL" id="MDO9709668.1"/>
    </source>
</evidence>
<protein>
    <submittedName>
        <fullName evidence="1">Uncharacterized protein</fullName>
    </submittedName>
</protein>
<dbReference type="EMBL" id="JAUTWS010000013">
    <property type="protein sequence ID" value="MDO9709668.1"/>
    <property type="molecule type" value="Genomic_DNA"/>
</dbReference>
<name>A0ABT9E0L3_9PROT</name>
<proteinExistence type="predicted"/>